<dbReference type="RefSeq" id="WP_132416179.1">
    <property type="nucleotide sequence ID" value="NZ_SKFG01000001.1"/>
</dbReference>
<dbReference type="OrthoDB" id="9813630at2"/>
<proteinExistence type="predicted"/>
<comment type="caution">
    <text evidence="2">The sequence shown here is derived from an EMBL/GenBank/DDBJ whole genome shotgun (WGS) entry which is preliminary data.</text>
</comment>
<reference evidence="2 3" key="1">
    <citation type="submission" date="2019-03" db="EMBL/GenBank/DDBJ databases">
        <authorList>
            <person name="Kim M.K.M."/>
        </authorList>
    </citation>
    <scope>NUCLEOTIDE SEQUENCE [LARGE SCALE GENOMIC DNA]</scope>
    <source>
        <strain evidence="2 3">18JY21-1</strain>
    </source>
</reference>
<sequence>MQFEFMGIDHVQLAAPAGCEEQARKFYGERLGLKEIPKPTKLLSRGGVWFECGQQQIHIGVQEPFHPAKKAHPAFVIEQIELLRDHLIKMGIQVQDDDSIEHVIRFHVEDPFGNRLEFIERI</sequence>
<dbReference type="InterPro" id="IPR037523">
    <property type="entry name" value="VOC_core"/>
</dbReference>
<dbReference type="PANTHER" id="PTHR39175:SF1">
    <property type="entry name" value="FAMILY PROTEIN, PUTATIVE (AFU_ORTHOLOGUE AFUA_3G15060)-RELATED"/>
    <property type="match status" value="1"/>
</dbReference>
<accession>A0A4R4EM78</accession>
<dbReference type="SUPFAM" id="SSF54593">
    <property type="entry name" value="Glyoxalase/Bleomycin resistance protein/Dihydroxybiphenyl dioxygenase"/>
    <property type="match status" value="1"/>
</dbReference>
<dbReference type="EMBL" id="SKFG01000001">
    <property type="protein sequence ID" value="TCZ81159.1"/>
    <property type="molecule type" value="Genomic_DNA"/>
</dbReference>
<dbReference type="InterPro" id="IPR029068">
    <property type="entry name" value="Glyas_Bleomycin-R_OHBP_Dase"/>
</dbReference>
<keyword evidence="3" id="KW-1185">Reference proteome</keyword>
<evidence type="ECO:0000313" key="3">
    <source>
        <dbReference type="Proteomes" id="UP000295418"/>
    </source>
</evidence>
<dbReference type="AlphaFoldDB" id="A0A4R4EM78"/>
<evidence type="ECO:0000259" key="1">
    <source>
        <dbReference type="PROSITE" id="PS51819"/>
    </source>
</evidence>
<dbReference type="Proteomes" id="UP000295418">
    <property type="component" value="Unassembled WGS sequence"/>
</dbReference>
<name>A0A4R4EM78_9BACL</name>
<dbReference type="Pfam" id="PF00903">
    <property type="entry name" value="Glyoxalase"/>
    <property type="match status" value="1"/>
</dbReference>
<protein>
    <submittedName>
        <fullName evidence="2">Glyoxalase</fullName>
    </submittedName>
</protein>
<gene>
    <name evidence="2" type="ORF">E0485_02465</name>
</gene>
<dbReference type="InterPro" id="IPR004360">
    <property type="entry name" value="Glyas_Fos-R_dOase_dom"/>
</dbReference>
<dbReference type="PANTHER" id="PTHR39175">
    <property type="entry name" value="FAMILY PROTEIN, PUTATIVE (AFU_ORTHOLOGUE AFUA_3G15060)-RELATED"/>
    <property type="match status" value="1"/>
</dbReference>
<dbReference type="PROSITE" id="PS51819">
    <property type="entry name" value="VOC"/>
    <property type="match status" value="1"/>
</dbReference>
<organism evidence="2 3">
    <name type="scientific">Paenibacillus albiflavus</name>
    <dbReference type="NCBI Taxonomy" id="2545760"/>
    <lineage>
        <taxon>Bacteria</taxon>
        <taxon>Bacillati</taxon>
        <taxon>Bacillota</taxon>
        <taxon>Bacilli</taxon>
        <taxon>Bacillales</taxon>
        <taxon>Paenibacillaceae</taxon>
        <taxon>Paenibacillus</taxon>
    </lineage>
</organism>
<feature type="domain" description="VOC" evidence="1">
    <location>
        <begin position="7"/>
        <end position="121"/>
    </location>
</feature>
<dbReference type="Gene3D" id="3.10.180.10">
    <property type="entry name" value="2,3-Dihydroxybiphenyl 1,2-Dioxygenase, domain 1"/>
    <property type="match status" value="1"/>
</dbReference>
<evidence type="ECO:0000313" key="2">
    <source>
        <dbReference type="EMBL" id="TCZ81159.1"/>
    </source>
</evidence>